<gene>
    <name evidence="10 13" type="primary">rsgA</name>
    <name evidence="13" type="ORF">O4H49_17205</name>
</gene>
<dbReference type="EC" id="3.6.1.-" evidence="10"/>
<evidence type="ECO:0000256" key="6">
    <source>
        <dbReference type="ARBA" id="ARBA00022801"/>
    </source>
</evidence>
<comment type="cofactor">
    <cofactor evidence="10">
        <name>Zn(2+)</name>
        <dbReference type="ChEBI" id="CHEBI:29105"/>
    </cofactor>
    <text evidence="10">Binds 1 zinc ion per subunit.</text>
</comment>
<dbReference type="Pfam" id="PF03193">
    <property type="entry name" value="RsgA_GTPase"/>
    <property type="match status" value="1"/>
</dbReference>
<evidence type="ECO:0000256" key="2">
    <source>
        <dbReference type="ARBA" id="ARBA00022517"/>
    </source>
</evidence>
<dbReference type="PANTHER" id="PTHR32120">
    <property type="entry name" value="SMALL RIBOSOMAL SUBUNIT BIOGENESIS GTPASE RSGA"/>
    <property type="match status" value="1"/>
</dbReference>
<proteinExistence type="inferred from homology"/>
<comment type="subcellular location">
    <subcellularLocation>
        <location evidence="10">Cytoplasm</location>
    </subcellularLocation>
</comment>
<comment type="function">
    <text evidence="10">One of several proteins that assist in the late maturation steps of the functional core of the 30S ribosomal subunit. Helps release RbfA from mature subunits. May play a role in the assembly of ribosomal proteins into the subunit. Circularly permuted GTPase that catalyzes slow GTP hydrolysis, GTPase activity is stimulated by the 30S ribosomal subunit.</text>
</comment>
<evidence type="ECO:0000256" key="3">
    <source>
        <dbReference type="ARBA" id="ARBA00022723"/>
    </source>
</evidence>
<feature type="binding site" evidence="10">
    <location>
        <position position="301"/>
    </location>
    <ligand>
        <name>Zn(2+)</name>
        <dbReference type="ChEBI" id="CHEBI:29105"/>
    </ligand>
</feature>
<dbReference type="CDD" id="cd01854">
    <property type="entry name" value="YjeQ_EngC"/>
    <property type="match status" value="1"/>
</dbReference>
<feature type="binding site" evidence="10">
    <location>
        <position position="295"/>
    </location>
    <ligand>
        <name>Zn(2+)</name>
        <dbReference type="ChEBI" id="CHEBI:29105"/>
    </ligand>
</feature>
<keyword evidence="1 10" id="KW-0963">Cytoplasm</keyword>
<evidence type="ECO:0000256" key="1">
    <source>
        <dbReference type="ARBA" id="ARBA00022490"/>
    </source>
</evidence>
<reference evidence="13" key="1">
    <citation type="submission" date="2022-12" db="EMBL/GenBank/DDBJ databases">
        <title>Bacterial isolates from different developmental stages of Nematostella vectensis.</title>
        <authorList>
            <person name="Fraune S."/>
        </authorList>
    </citation>
    <scope>NUCLEOTIDE SEQUENCE</scope>
    <source>
        <strain evidence="13">G21630-S1</strain>
    </source>
</reference>
<dbReference type="InterPro" id="IPR010914">
    <property type="entry name" value="RsgA_GTPase_dom"/>
</dbReference>
<dbReference type="Proteomes" id="UP001069802">
    <property type="component" value="Unassembled WGS sequence"/>
</dbReference>
<keyword evidence="9 10" id="KW-0342">GTP-binding</keyword>
<dbReference type="InterPro" id="IPR027417">
    <property type="entry name" value="P-loop_NTPase"/>
</dbReference>
<feature type="binding site" evidence="10">
    <location>
        <begin position="156"/>
        <end position="159"/>
    </location>
    <ligand>
        <name>GTP</name>
        <dbReference type="ChEBI" id="CHEBI:37565"/>
    </ligand>
</feature>
<keyword evidence="6 10" id="KW-0378">Hydrolase</keyword>
<evidence type="ECO:0000256" key="10">
    <source>
        <dbReference type="HAMAP-Rule" id="MF_01820"/>
    </source>
</evidence>
<protein>
    <recommendedName>
        <fullName evidence="10">Small ribosomal subunit biogenesis GTPase RsgA</fullName>
        <ecNumber evidence="10">3.6.1.-</ecNumber>
    </recommendedName>
</protein>
<dbReference type="SUPFAM" id="SSF52540">
    <property type="entry name" value="P-loop containing nucleoside triphosphate hydrolases"/>
    <property type="match status" value="1"/>
</dbReference>
<keyword evidence="4 10" id="KW-0699">rRNA-binding</keyword>
<organism evidence="13 14">
    <name type="scientific">Kiloniella laminariae</name>
    <dbReference type="NCBI Taxonomy" id="454162"/>
    <lineage>
        <taxon>Bacteria</taxon>
        <taxon>Pseudomonadati</taxon>
        <taxon>Pseudomonadota</taxon>
        <taxon>Alphaproteobacteria</taxon>
        <taxon>Rhodospirillales</taxon>
        <taxon>Kiloniellaceae</taxon>
        <taxon>Kiloniella</taxon>
    </lineage>
</organism>
<keyword evidence="2 10" id="KW-0690">Ribosome biogenesis</keyword>
<evidence type="ECO:0000256" key="7">
    <source>
        <dbReference type="ARBA" id="ARBA00022833"/>
    </source>
</evidence>
<feature type="domain" description="CP-type G" evidence="12">
    <location>
        <begin position="111"/>
        <end position="265"/>
    </location>
</feature>
<evidence type="ECO:0000256" key="9">
    <source>
        <dbReference type="ARBA" id="ARBA00023134"/>
    </source>
</evidence>
<feature type="binding site" evidence="10">
    <location>
        <position position="288"/>
    </location>
    <ligand>
        <name>Zn(2+)</name>
        <dbReference type="ChEBI" id="CHEBI:29105"/>
    </ligand>
</feature>
<comment type="caution">
    <text evidence="13">The sequence shown here is derived from an EMBL/GenBank/DDBJ whole genome shotgun (WGS) entry which is preliminary data.</text>
</comment>
<dbReference type="PROSITE" id="PS51721">
    <property type="entry name" value="G_CP"/>
    <property type="match status" value="1"/>
</dbReference>
<comment type="subunit">
    <text evidence="10">Monomer. Associates with 30S ribosomal subunit, binds 16S rRNA.</text>
</comment>
<name>A0ABT4LN43_9PROT</name>
<feature type="binding site" evidence="10">
    <location>
        <begin position="208"/>
        <end position="216"/>
    </location>
    <ligand>
        <name>GTP</name>
        <dbReference type="ChEBI" id="CHEBI:37565"/>
    </ligand>
</feature>
<comment type="similarity">
    <text evidence="10">Belongs to the TRAFAC class YlqF/YawG GTPase family. RsgA subfamily.</text>
</comment>
<evidence type="ECO:0000256" key="5">
    <source>
        <dbReference type="ARBA" id="ARBA00022741"/>
    </source>
</evidence>
<evidence type="ECO:0000256" key="8">
    <source>
        <dbReference type="ARBA" id="ARBA00022884"/>
    </source>
</evidence>
<dbReference type="EMBL" id="JAPWGY010000008">
    <property type="protein sequence ID" value="MCZ4282529.1"/>
    <property type="molecule type" value="Genomic_DNA"/>
</dbReference>
<dbReference type="Gene3D" id="3.40.50.300">
    <property type="entry name" value="P-loop containing nucleotide triphosphate hydrolases"/>
    <property type="match status" value="1"/>
</dbReference>
<keyword evidence="14" id="KW-1185">Reference proteome</keyword>
<dbReference type="HAMAP" id="MF_01820">
    <property type="entry name" value="GTPase_RsgA"/>
    <property type="match status" value="1"/>
</dbReference>
<dbReference type="RefSeq" id="WP_269424673.1">
    <property type="nucleotide sequence ID" value="NZ_JAPWGY010000008.1"/>
</dbReference>
<feature type="domain" description="EngC GTPase" evidence="11">
    <location>
        <begin position="117"/>
        <end position="263"/>
    </location>
</feature>
<dbReference type="PROSITE" id="PS50936">
    <property type="entry name" value="ENGC_GTPASE"/>
    <property type="match status" value="1"/>
</dbReference>
<keyword evidence="7 10" id="KW-0862">Zinc</keyword>
<feature type="binding site" evidence="10">
    <location>
        <position position="293"/>
    </location>
    <ligand>
        <name>Zn(2+)</name>
        <dbReference type="ChEBI" id="CHEBI:29105"/>
    </ligand>
</feature>
<keyword evidence="5 10" id="KW-0547">Nucleotide-binding</keyword>
<dbReference type="Gene3D" id="1.10.40.50">
    <property type="entry name" value="Probable gtpase engc, domain 3"/>
    <property type="match status" value="1"/>
</dbReference>
<evidence type="ECO:0000313" key="13">
    <source>
        <dbReference type="EMBL" id="MCZ4282529.1"/>
    </source>
</evidence>
<accession>A0ABT4LN43</accession>
<evidence type="ECO:0000313" key="14">
    <source>
        <dbReference type="Proteomes" id="UP001069802"/>
    </source>
</evidence>
<keyword evidence="3 10" id="KW-0479">Metal-binding</keyword>
<evidence type="ECO:0000256" key="4">
    <source>
        <dbReference type="ARBA" id="ARBA00022730"/>
    </source>
</evidence>
<evidence type="ECO:0000259" key="12">
    <source>
        <dbReference type="PROSITE" id="PS51721"/>
    </source>
</evidence>
<evidence type="ECO:0000259" key="11">
    <source>
        <dbReference type="PROSITE" id="PS50936"/>
    </source>
</evidence>
<dbReference type="PANTHER" id="PTHR32120:SF10">
    <property type="entry name" value="SMALL RIBOSOMAL SUBUNIT BIOGENESIS GTPASE RSGA"/>
    <property type="match status" value="1"/>
</dbReference>
<dbReference type="NCBIfam" id="TIGR00157">
    <property type="entry name" value="ribosome small subunit-dependent GTPase A"/>
    <property type="match status" value="1"/>
</dbReference>
<keyword evidence="8 10" id="KW-0694">RNA-binding</keyword>
<dbReference type="InterPro" id="IPR030378">
    <property type="entry name" value="G_CP_dom"/>
</dbReference>
<sequence length="360" mass="39844">MSLEDLGWSDFFQDQLVQSDLTSSDGRAQILPVPMRISRVQRVRFRAISGVGNSGGEQVLYPPKEQNTGDFAVGDWVLADADTGQVVRLLKRKSVLQRLMAGPNRSEGERSCQLIAANVDTLFIVTSCNADFKLSWLDLFLALAFEAGVHPVIVITKADTVESTRKWEEQARSLSPDLTVVVLDARNGDDLRQLDQWCGPGQSVALVGSSGVGKSTLLNGLAGLDQATGSIREKDDRGRHTTTARSLHRVRAGGWVIDTPGIQRLRLQDVMTGIGRLFGDITEASKHCHFRDCKHEKEPGCALLEGVSKGAISASRLERWHNLRLTDDTQSEADRDTAVGWREQLKAEEKTKRKNKFRKR</sequence>
<dbReference type="InterPro" id="IPR004881">
    <property type="entry name" value="Ribosome_biogen_GTPase_RsgA"/>
</dbReference>